<gene>
    <name evidence="1" type="ORF">EK21DRAFT_28330</name>
</gene>
<feature type="non-terminal residue" evidence="1">
    <location>
        <position position="1"/>
    </location>
</feature>
<feature type="non-terminal residue" evidence="1">
    <location>
        <position position="73"/>
    </location>
</feature>
<keyword evidence="2" id="KW-1185">Reference proteome</keyword>
<dbReference type="Proteomes" id="UP000799777">
    <property type="component" value="Unassembled WGS sequence"/>
</dbReference>
<protein>
    <submittedName>
        <fullName evidence="1">Uncharacterized protein</fullName>
    </submittedName>
</protein>
<accession>A0A9P4LJL0</accession>
<dbReference type="EMBL" id="ML978228">
    <property type="protein sequence ID" value="KAF2027345.1"/>
    <property type="molecule type" value="Genomic_DNA"/>
</dbReference>
<comment type="caution">
    <text evidence="1">The sequence shown here is derived from an EMBL/GenBank/DDBJ whole genome shotgun (WGS) entry which is preliminary data.</text>
</comment>
<evidence type="ECO:0000313" key="2">
    <source>
        <dbReference type="Proteomes" id="UP000799777"/>
    </source>
</evidence>
<organism evidence="1 2">
    <name type="scientific">Setomelanomma holmii</name>
    <dbReference type="NCBI Taxonomy" id="210430"/>
    <lineage>
        <taxon>Eukaryota</taxon>
        <taxon>Fungi</taxon>
        <taxon>Dikarya</taxon>
        <taxon>Ascomycota</taxon>
        <taxon>Pezizomycotina</taxon>
        <taxon>Dothideomycetes</taxon>
        <taxon>Pleosporomycetidae</taxon>
        <taxon>Pleosporales</taxon>
        <taxon>Pleosporineae</taxon>
        <taxon>Phaeosphaeriaceae</taxon>
        <taxon>Setomelanomma</taxon>
    </lineage>
</organism>
<proteinExistence type="predicted"/>
<reference evidence="1" key="1">
    <citation type="journal article" date="2020" name="Stud. Mycol.">
        <title>101 Dothideomycetes genomes: a test case for predicting lifestyles and emergence of pathogens.</title>
        <authorList>
            <person name="Haridas S."/>
            <person name="Albert R."/>
            <person name="Binder M."/>
            <person name="Bloem J."/>
            <person name="Labutti K."/>
            <person name="Salamov A."/>
            <person name="Andreopoulos B."/>
            <person name="Baker S."/>
            <person name="Barry K."/>
            <person name="Bills G."/>
            <person name="Bluhm B."/>
            <person name="Cannon C."/>
            <person name="Castanera R."/>
            <person name="Culley D."/>
            <person name="Daum C."/>
            <person name="Ezra D."/>
            <person name="Gonzalez J."/>
            <person name="Henrissat B."/>
            <person name="Kuo A."/>
            <person name="Liang C."/>
            <person name="Lipzen A."/>
            <person name="Lutzoni F."/>
            <person name="Magnuson J."/>
            <person name="Mondo S."/>
            <person name="Nolan M."/>
            <person name="Ohm R."/>
            <person name="Pangilinan J."/>
            <person name="Park H.-J."/>
            <person name="Ramirez L."/>
            <person name="Alfaro M."/>
            <person name="Sun H."/>
            <person name="Tritt A."/>
            <person name="Yoshinaga Y."/>
            <person name="Zwiers L.-H."/>
            <person name="Turgeon B."/>
            <person name="Goodwin S."/>
            <person name="Spatafora J."/>
            <person name="Crous P."/>
            <person name="Grigoriev I."/>
        </authorList>
    </citation>
    <scope>NUCLEOTIDE SEQUENCE</scope>
    <source>
        <strain evidence="1">CBS 110217</strain>
    </source>
</reference>
<dbReference type="AlphaFoldDB" id="A0A9P4LJL0"/>
<evidence type="ECO:0000313" key="1">
    <source>
        <dbReference type="EMBL" id="KAF2027345.1"/>
    </source>
</evidence>
<dbReference type="OrthoDB" id="3774564at2759"/>
<name>A0A9P4LJL0_9PLEO</name>
<sequence length="73" mass="8369">PGRPHIFGSRANRETGRVEHTICRCHDPDSHGDAWVFNDPEYARDKQGRMMSWDVAMNSIPNLYGKNAVSRQE</sequence>